<dbReference type="OrthoDB" id="2384430at2759"/>
<dbReference type="InterPro" id="IPR006597">
    <property type="entry name" value="Sel1-like"/>
</dbReference>
<proteinExistence type="predicted"/>
<sequence length="101" mass="12037">MSQFNLGYCYYYGIGTSKDNKKGGHGGQFSLKSCYQYGIETTKDEKKTFQCWKHKRRTGEFQWYLKSAEAGNYLRRNNLGYFYVMEPQKMKQKHFRVLEVS</sequence>
<dbReference type="InterPro" id="IPR011990">
    <property type="entry name" value="TPR-like_helical_dom_sf"/>
</dbReference>
<protein>
    <submittedName>
        <fullName evidence="1">Uncharacterized protein</fullName>
    </submittedName>
</protein>
<gene>
    <name evidence="1" type="ORF">Glove_114g76</name>
</gene>
<dbReference type="Gene3D" id="1.25.40.10">
    <property type="entry name" value="Tetratricopeptide repeat domain"/>
    <property type="match status" value="1"/>
</dbReference>
<dbReference type="EMBL" id="PQFF01000106">
    <property type="protein sequence ID" value="RHZ82123.1"/>
    <property type="molecule type" value="Genomic_DNA"/>
</dbReference>
<dbReference type="SUPFAM" id="SSF81901">
    <property type="entry name" value="HCP-like"/>
    <property type="match status" value="1"/>
</dbReference>
<accession>A0A397JAW7</accession>
<reference evidence="1 2" key="1">
    <citation type="submission" date="2018-08" db="EMBL/GenBank/DDBJ databases">
        <title>Genome and evolution of the arbuscular mycorrhizal fungus Diversispora epigaea (formerly Glomus versiforme) and its bacterial endosymbionts.</title>
        <authorList>
            <person name="Sun X."/>
            <person name="Fei Z."/>
            <person name="Harrison M."/>
        </authorList>
    </citation>
    <scope>NUCLEOTIDE SEQUENCE [LARGE SCALE GENOMIC DNA]</scope>
    <source>
        <strain evidence="1 2">IT104</strain>
    </source>
</reference>
<keyword evidence="2" id="KW-1185">Reference proteome</keyword>
<comment type="caution">
    <text evidence="1">The sequence shown here is derived from an EMBL/GenBank/DDBJ whole genome shotgun (WGS) entry which is preliminary data.</text>
</comment>
<dbReference type="Proteomes" id="UP000266861">
    <property type="component" value="Unassembled WGS sequence"/>
</dbReference>
<dbReference type="Pfam" id="PF08238">
    <property type="entry name" value="Sel1"/>
    <property type="match status" value="3"/>
</dbReference>
<evidence type="ECO:0000313" key="1">
    <source>
        <dbReference type="EMBL" id="RHZ82123.1"/>
    </source>
</evidence>
<evidence type="ECO:0000313" key="2">
    <source>
        <dbReference type="Proteomes" id="UP000266861"/>
    </source>
</evidence>
<dbReference type="AlphaFoldDB" id="A0A397JAW7"/>
<organism evidence="1 2">
    <name type="scientific">Diversispora epigaea</name>
    <dbReference type="NCBI Taxonomy" id="1348612"/>
    <lineage>
        <taxon>Eukaryota</taxon>
        <taxon>Fungi</taxon>
        <taxon>Fungi incertae sedis</taxon>
        <taxon>Mucoromycota</taxon>
        <taxon>Glomeromycotina</taxon>
        <taxon>Glomeromycetes</taxon>
        <taxon>Diversisporales</taxon>
        <taxon>Diversisporaceae</taxon>
        <taxon>Diversispora</taxon>
    </lineage>
</organism>
<name>A0A397JAW7_9GLOM</name>